<evidence type="ECO:0000313" key="2">
    <source>
        <dbReference type="Proteomes" id="UP001454036"/>
    </source>
</evidence>
<evidence type="ECO:0000313" key="1">
    <source>
        <dbReference type="EMBL" id="GAA0148861.1"/>
    </source>
</evidence>
<dbReference type="EMBL" id="BAABME010032261">
    <property type="protein sequence ID" value="GAA0148861.1"/>
    <property type="molecule type" value="Genomic_DNA"/>
</dbReference>
<dbReference type="AlphaFoldDB" id="A0AAV3PC43"/>
<sequence>MGPSVPISWTIKDEAGSLSIRDTTFIQSQIQALRKAIPVKPTWTTYCEEIKVWETNQNPSDPTEVDIAATKGRRFPRFNSQLVIHKPLVSGSGPIPVFLAKRSTSFEVPASTSKCTKVEALENINAPSLTPTTSHTEEIARAKKKKYAKRCSMIEAELEKVKRDQALLANDVEDSRSTTMAATKSTEATQARARKAEQGLKIVDAEMERSGPVQGQCRVRPLGRQTILCCSRGVRYQVARRMPAAVGFVYPFQDGVA</sequence>
<name>A0AAV3PC43_LITER</name>
<gene>
    <name evidence="1" type="ORF">LIER_43025</name>
</gene>
<keyword evidence="2" id="KW-1185">Reference proteome</keyword>
<dbReference type="Proteomes" id="UP001454036">
    <property type="component" value="Unassembled WGS sequence"/>
</dbReference>
<accession>A0AAV3PC43</accession>
<comment type="caution">
    <text evidence="1">The sequence shown here is derived from an EMBL/GenBank/DDBJ whole genome shotgun (WGS) entry which is preliminary data.</text>
</comment>
<protein>
    <submittedName>
        <fullName evidence="1">Uncharacterized protein</fullName>
    </submittedName>
</protein>
<proteinExistence type="predicted"/>
<reference evidence="1 2" key="1">
    <citation type="submission" date="2024-01" db="EMBL/GenBank/DDBJ databases">
        <title>The complete chloroplast genome sequence of Lithospermum erythrorhizon: insights into the phylogenetic relationship among Boraginaceae species and the maternal lineages of purple gromwells.</title>
        <authorList>
            <person name="Okada T."/>
            <person name="Watanabe K."/>
        </authorList>
    </citation>
    <scope>NUCLEOTIDE SEQUENCE [LARGE SCALE GENOMIC DNA]</scope>
</reference>
<organism evidence="1 2">
    <name type="scientific">Lithospermum erythrorhizon</name>
    <name type="common">Purple gromwell</name>
    <name type="synonym">Lithospermum officinale var. erythrorhizon</name>
    <dbReference type="NCBI Taxonomy" id="34254"/>
    <lineage>
        <taxon>Eukaryota</taxon>
        <taxon>Viridiplantae</taxon>
        <taxon>Streptophyta</taxon>
        <taxon>Embryophyta</taxon>
        <taxon>Tracheophyta</taxon>
        <taxon>Spermatophyta</taxon>
        <taxon>Magnoliopsida</taxon>
        <taxon>eudicotyledons</taxon>
        <taxon>Gunneridae</taxon>
        <taxon>Pentapetalae</taxon>
        <taxon>asterids</taxon>
        <taxon>lamiids</taxon>
        <taxon>Boraginales</taxon>
        <taxon>Boraginaceae</taxon>
        <taxon>Boraginoideae</taxon>
        <taxon>Lithospermeae</taxon>
        <taxon>Lithospermum</taxon>
    </lineage>
</organism>